<dbReference type="GO" id="GO:0000166">
    <property type="term" value="F:nucleotide binding"/>
    <property type="evidence" value="ECO:0007669"/>
    <property type="project" value="UniProtKB-KW"/>
</dbReference>
<evidence type="ECO:0000256" key="7">
    <source>
        <dbReference type="ARBA" id="ARBA00068695"/>
    </source>
</evidence>
<feature type="domain" description="AMP-dependent ligase C-terminal" evidence="11">
    <location>
        <begin position="338"/>
        <end position="434"/>
    </location>
</feature>
<protein>
    <recommendedName>
        <fullName evidence="7 9">Phenylacetate-coenzyme A ligase</fullName>
        <ecNumber evidence="6 9">6.2.1.30</ecNumber>
    </recommendedName>
    <alternativeName>
        <fullName evidence="8 9">Phenylacetyl-CoA ligase</fullName>
    </alternativeName>
</protein>
<reference evidence="12 13" key="1">
    <citation type="submission" date="2020-01" db="EMBL/GenBank/DDBJ databases">
        <title>Genomic analysis of Aminipila sp. CBA3637.</title>
        <authorList>
            <person name="Kim Y.B."/>
            <person name="Roh S.W."/>
        </authorList>
    </citation>
    <scope>NUCLEOTIDE SEQUENCE [LARGE SCALE GENOMIC DNA]</scope>
    <source>
        <strain evidence="12 13">CBA3637</strain>
    </source>
</reference>
<evidence type="ECO:0000256" key="8">
    <source>
        <dbReference type="ARBA" id="ARBA00075111"/>
    </source>
</evidence>
<proteinExistence type="inferred from homology"/>
<dbReference type="SUPFAM" id="SSF56801">
    <property type="entry name" value="Acetyl-CoA synthetase-like"/>
    <property type="match status" value="1"/>
</dbReference>
<dbReference type="GO" id="GO:0047475">
    <property type="term" value="F:phenylacetate-CoA ligase activity"/>
    <property type="evidence" value="ECO:0007669"/>
    <property type="project" value="UniProtKB-EC"/>
</dbReference>
<dbReference type="PANTHER" id="PTHR43439:SF1">
    <property type="entry name" value="PHENYLACETATE-COENZYME A LIGASE"/>
    <property type="match status" value="1"/>
</dbReference>
<keyword evidence="3 9" id="KW-0547">Nucleotide-binding</keyword>
<evidence type="ECO:0000256" key="9">
    <source>
        <dbReference type="PIRNR" id="PIRNR006444"/>
    </source>
</evidence>
<comment type="similarity">
    <text evidence="5 9">Belongs to the phenylacetyl-CoA ligase family.</text>
</comment>
<evidence type="ECO:0000256" key="2">
    <source>
        <dbReference type="ARBA" id="ARBA00022598"/>
    </source>
</evidence>
<evidence type="ECO:0000313" key="12">
    <source>
        <dbReference type="EMBL" id="QHI73232.1"/>
    </source>
</evidence>
<organism evidence="12 13">
    <name type="scientific">Aminipila terrae</name>
    <dbReference type="NCBI Taxonomy" id="2697030"/>
    <lineage>
        <taxon>Bacteria</taxon>
        <taxon>Bacillati</taxon>
        <taxon>Bacillota</taxon>
        <taxon>Clostridia</taxon>
        <taxon>Peptostreptococcales</taxon>
        <taxon>Anaerovoracaceae</taxon>
        <taxon>Aminipila</taxon>
    </lineage>
</organism>
<comment type="subunit">
    <text evidence="1">Monomer.</text>
</comment>
<sequence length="439" mass="49048">MVQARIWNKEETLEREQFREIQLKRLKATVERVYNNVPHYKAKFRERGILPGDINTLEDLKKLPFTVKADFRDTYPCGLFSVPKKELVRFHASSGTTGKPTVVGYTRNDMSLWREMVARIVTMAGVTEEDTAQISFGYGLFTGALGLNQGLEEVGAAVIPMSSGNTKKQIMMMQDMETTALISTPSYALHMAEIAKEIGIDPAKDLHLKWGLFGGEGSTEAMRKELNDTWGLFSTENYGMSELMGPGVAGECQALCGMHINEDHFLPEIINPETGEVLGEGEVGELVITTISKEGLPIIRYRTKDITSLSYDKCQCGRTTVRMAKIQGRSDDMLILGGVNVFPSQIEEVLISTKGIGPHYQIKVFKKGYLDKIEVVVELADADFLDSFGKLENLNKLIKNRLKTVLGLDAKVTLVQPRTLERFEGKAKRVIDLRKEEAK</sequence>
<dbReference type="CDD" id="cd05913">
    <property type="entry name" value="PaaK"/>
    <property type="match status" value="1"/>
</dbReference>
<evidence type="ECO:0000256" key="6">
    <source>
        <dbReference type="ARBA" id="ARBA00066629"/>
    </source>
</evidence>
<keyword evidence="13" id="KW-1185">Reference proteome</keyword>
<dbReference type="Proteomes" id="UP000463883">
    <property type="component" value="Chromosome"/>
</dbReference>
<dbReference type="InterPro" id="IPR000873">
    <property type="entry name" value="AMP-dep_synth/lig_dom"/>
</dbReference>
<dbReference type="InterPro" id="IPR042099">
    <property type="entry name" value="ANL_N_sf"/>
</dbReference>
<name>A0A6P1MGQ4_9FIRM</name>
<dbReference type="EC" id="6.2.1.30" evidence="6 9"/>
<comment type="pathway">
    <text evidence="4 9">Aromatic compound metabolism; phenylacetate degradation.</text>
</comment>
<feature type="domain" description="AMP-dependent synthetase/ligase" evidence="10">
    <location>
        <begin position="92"/>
        <end position="289"/>
    </location>
</feature>
<keyword evidence="2 9" id="KW-0436">Ligase</keyword>
<dbReference type="GO" id="GO:0010124">
    <property type="term" value="P:phenylacetate catabolic process"/>
    <property type="evidence" value="ECO:0007669"/>
    <property type="project" value="UniProtKB-UniRule"/>
</dbReference>
<dbReference type="Pfam" id="PF14535">
    <property type="entry name" value="AMP-binding_C_2"/>
    <property type="match status" value="1"/>
</dbReference>
<accession>A0A6P1MGQ4</accession>
<comment type="function">
    <text evidence="9">Catalyzes the activation of phenylacetic acid (PA) to phenylacetyl-CoA (PA-CoA).</text>
</comment>
<comment type="catalytic activity">
    <reaction evidence="9">
        <text>2-phenylacetate + ATP + CoA = phenylacetyl-CoA + AMP + diphosphate</text>
        <dbReference type="Rhea" id="RHEA:20956"/>
        <dbReference type="ChEBI" id="CHEBI:18401"/>
        <dbReference type="ChEBI" id="CHEBI:30616"/>
        <dbReference type="ChEBI" id="CHEBI:33019"/>
        <dbReference type="ChEBI" id="CHEBI:57287"/>
        <dbReference type="ChEBI" id="CHEBI:57390"/>
        <dbReference type="ChEBI" id="CHEBI:456215"/>
        <dbReference type="EC" id="6.2.1.30"/>
    </reaction>
</comment>
<dbReference type="PIRSF" id="PIRSF006444">
    <property type="entry name" value="PaaK"/>
    <property type="match status" value="1"/>
</dbReference>
<evidence type="ECO:0000256" key="5">
    <source>
        <dbReference type="ARBA" id="ARBA00061566"/>
    </source>
</evidence>
<dbReference type="InterPro" id="IPR011880">
    <property type="entry name" value="PA_CoA_ligase"/>
</dbReference>
<dbReference type="KEGG" id="amic:Ami3637_13355"/>
<dbReference type="FunFam" id="3.40.50.12780:FF:000016">
    <property type="entry name" value="Phenylacetate-coenzyme A ligase"/>
    <property type="match status" value="1"/>
</dbReference>
<evidence type="ECO:0000256" key="1">
    <source>
        <dbReference type="ARBA" id="ARBA00011245"/>
    </source>
</evidence>
<dbReference type="PANTHER" id="PTHR43439">
    <property type="entry name" value="PHENYLACETATE-COENZYME A LIGASE"/>
    <property type="match status" value="1"/>
</dbReference>
<evidence type="ECO:0000256" key="4">
    <source>
        <dbReference type="ARBA" id="ARBA00060591"/>
    </source>
</evidence>
<evidence type="ECO:0000313" key="13">
    <source>
        <dbReference type="Proteomes" id="UP000463883"/>
    </source>
</evidence>
<dbReference type="UniPathway" id="UPA00930"/>
<evidence type="ECO:0000259" key="11">
    <source>
        <dbReference type="Pfam" id="PF14535"/>
    </source>
</evidence>
<gene>
    <name evidence="12" type="ORF">Ami3637_13355</name>
</gene>
<dbReference type="Gene3D" id="3.40.50.12780">
    <property type="entry name" value="N-terminal domain of ligase-like"/>
    <property type="match status" value="1"/>
</dbReference>
<dbReference type="AlphaFoldDB" id="A0A6P1MGQ4"/>
<evidence type="ECO:0000259" key="10">
    <source>
        <dbReference type="Pfam" id="PF00501"/>
    </source>
</evidence>
<dbReference type="InterPro" id="IPR028154">
    <property type="entry name" value="AMP-dep_Lig_C"/>
</dbReference>
<dbReference type="Gene3D" id="3.30.300.30">
    <property type="match status" value="1"/>
</dbReference>
<dbReference type="InterPro" id="IPR051414">
    <property type="entry name" value="Adenylate-forming_Reductase"/>
</dbReference>
<evidence type="ECO:0000256" key="3">
    <source>
        <dbReference type="ARBA" id="ARBA00022741"/>
    </source>
</evidence>
<dbReference type="Pfam" id="PF00501">
    <property type="entry name" value="AMP-binding"/>
    <property type="match status" value="1"/>
</dbReference>
<dbReference type="RefSeq" id="WP_162362998.1">
    <property type="nucleotide sequence ID" value="NZ_CP047591.1"/>
</dbReference>
<dbReference type="InterPro" id="IPR045851">
    <property type="entry name" value="AMP-bd_C_sf"/>
</dbReference>
<dbReference type="EMBL" id="CP047591">
    <property type="protein sequence ID" value="QHI73232.1"/>
    <property type="molecule type" value="Genomic_DNA"/>
</dbReference>